<feature type="compositionally biased region" description="Polar residues" evidence="1">
    <location>
        <begin position="321"/>
        <end position="333"/>
    </location>
</feature>
<proteinExistence type="predicted"/>
<reference evidence="2 3" key="1">
    <citation type="submission" date="2023-05" db="EMBL/GenBank/DDBJ databases">
        <title>B98-5 Cell Line De Novo Hybrid Assembly: An Optical Mapping Approach.</title>
        <authorList>
            <person name="Kananen K."/>
            <person name="Auerbach J.A."/>
            <person name="Kautto E."/>
            <person name="Blachly J.S."/>
        </authorList>
    </citation>
    <scope>NUCLEOTIDE SEQUENCE [LARGE SCALE GENOMIC DNA]</scope>
    <source>
        <strain evidence="2">B95-8</strain>
        <tissue evidence="2">Cell line</tissue>
    </source>
</reference>
<dbReference type="Proteomes" id="UP001266305">
    <property type="component" value="Unassembled WGS sequence"/>
</dbReference>
<organism evidence="2 3">
    <name type="scientific">Saguinus oedipus</name>
    <name type="common">Cotton-top tamarin</name>
    <name type="synonym">Oedipomidas oedipus</name>
    <dbReference type="NCBI Taxonomy" id="9490"/>
    <lineage>
        <taxon>Eukaryota</taxon>
        <taxon>Metazoa</taxon>
        <taxon>Chordata</taxon>
        <taxon>Craniata</taxon>
        <taxon>Vertebrata</taxon>
        <taxon>Euteleostomi</taxon>
        <taxon>Mammalia</taxon>
        <taxon>Eutheria</taxon>
        <taxon>Euarchontoglires</taxon>
        <taxon>Primates</taxon>
        <taxon>Haplorrhini</taxon>
        <taxon>Platyrrhini</taxon>
        <taxon>Cebidae</taxon>
        <taxon>Callitrichinae</taxon>
        <taxon>Saguinus</taxon>
    </lineage>
</organism>
<accession>A0ABQ9VSB5</accession>
<dbReference type="InterPro" id="IPR036034">
    <property type="entry name" value="PDZ_sf"/>
</dbReference>
<comment type="caution">
    <text evidence="2">The sequence shown here is derived from an EMBL/GenBank/DDBJ whole genome shotgun (WGS) entry which is preliminary data.</text>
</comment>
<feature type="region of interest" description="Disordered" evidence="1">
    <location>
        <begin position="290"/>
        <end position="333"/>
    </location>
</feature>
<protein>
    <submittedName>
        <fullName evidence="2">Caspase recruitment domain-containing protein 14</fullName>
    </submittedName>
</protein>
<dbReference type="EMBL" id="JASSZA010000005">
    <property type="protein sequence ID" value="KAK2112264.1"/>
    <property type="molecule type" value="Genomic_DNA"/>
</dbReference>
<dbReference type="SUPFAM" id="SSF50156">
    <property type="entry name" value="PDZ domain-like"/>
    <property type="match status" value="1"/>
</dbReference>
<evidence type="ECO:0000313" key="2">
    <source>
        <dbReference type="EMBL" id="KAK2112264.1"/>
    </source>
</evidence>
<evidence type="ECO:0000313" key="3">
    <source>
        <dbReference type="Proteomes" id="UP001266305"/>
    </source>
</evidence>
<keyword evidence="3" id="KW-1185">Reference proteome</keyword>
<name>A0ABQ9VSB5_SAGOE</name>
<gene>
    <name evidence="2" type="primary">CARD14_2</name>
    <name evidence="2" type="ORF">P7K49_012011</name>
</gene>
<evidence type="ECO:0000256" key="1">
    <source>
        <dbReference type="SAM" id="MobiDB-lite"/>
    </source>
</evidence>
<dbReference type="Gene3D" id="2.30.42.10">
    <property type="match status" value="1"/>
</dbReference>
<sequence length="333" mass="35971">MQCPPPFLPHLIVSTTPSSLTLQGPAPFLPCPAGPTPLPPSPPAQPSSHIDNENTCLKQEARTREPCTREKQRLVRRHAIGPRDESHCSLTSSLESQLWSDLSATSSRELVDSFRSRSPVPPSQQSLYKRLAEDFGEEPWSFSSCLEIPEVGLGAPPGAKAGDTDLDYELLDGADLPQLESNLQLFSAGSLDVSESSMLMRRRLARRILSQVTVLAFQGDALLEQISVIGGNFTGIFIHRVTPGSAADQMALRPGTQIVMRLSLWPQEGTADGGSGGEVEHRVRERMGLNPLSPLGLMGDSDRSVPHTPHRPLGTGCPNAELSQGSNNSMWSS</sequence>